<dbReference type="Gene3D" id="3.30.470.20">
    <property type="entry name" value="ATP-grasp fold, B domain"/>
    <property type="match status" value="1"/>
</dbReference>
<dbReference type="PANTHER" id="PTHR42793">
    <property type="entry name" value="COA BINDING DOMAIN CONTAINING PROTEIN"/>
    <property type="match status" value="1"/>
</dbReference>
<keyword evidence="1" id="KW-0816">Tricarboxylic acid cycle</keyword>
<dbReference type="PANTHER" id="PTHR42793:SF4">
    <property type="entry name" value="BLL6376 PROTEIN"/>
    <property type="match status" value="1"/>
</dbReference>
<dbReference type="SMART" id="SM00881">
    <property type="entry name" value="CoA_binding"/>
    <property type="match status" value="1"/>
</dbReference>
<dbReference type="InterPro" id="IPR013815">
    <property type="entry name" value="ATP_grasp_subdomain_1"/>
</dbReference>
<evidence type="ECO:0000313" key="4">
    <source>
        <dbReference type="EMBL" id="QEX24607.1"/>
    </source>
</evidence>
<dbReference type="SUPFAM" id="SSF51735">
    <property type="entry name" value="NAD(P)-binding Rossmann-fold domains"/>
    <property type="match status" value="1"/>
</dbReference>
<gene>
    <name evidence="4" type="ORF">FRZ61_45480</name>
</gene>
<dbReference type="Gene3D" id="3.40.50.261">
    <property type="entry name" value="Succinyl-CoA synthetase domains"/>
    <property type="match status" value="2"/>
</dbReference>
<dbReference type="SUPFAM" id="SSF52210">
    <property type="entry name" value="Succinyl-CoA synthetase domains"/>
    <property type="match status" value="2"/>
</dbReference>
<evidence type="ECO:0000259" key="3">
    <source>
        <dbReference type="PROSITE" id="PS50975"/>
    </source>
</evidence>
<dbReference type="InterPro" id="IPR011761">
    <property type="entry name" value="ATP-grasp"/>
</dbReference>
<dbReference type="PROSITE" id="PS50975">
    <property type="entry name" value="ATP_GRASP"/>
    <property type="match status" value="1"/>
</dbReference>
<keyword evidence="5" id="KW-1185">Reference proteome</keyword>
<dbReference type="Pfam" id="PF13549">
    <property type="entry name" value="ATP-grasp_5"/>
    <property type="match status" value="1"/>
</dbReference>
<dbReference type="KEGG" id="hadh:FRZ61_45480"/>
<dbReference type="InterPro" id="IPR032875">
    <property type="entry name" value="Succ_CoA_lig_flav_dom"/>
</dbReference>
<dbReference type="Gene3D" id="3.40.50.720">
    <property type="entry name" value="NAD(P)-binding Rossmann-like Domain"/>
    <property type="match status" value="1"/>
</dbReference>
<dbReference type="InterPro" id="IPR036291">
    <property type="entry name" value="NAD(P)-bd_dom_sf"/>
</dbReference>
<dbReference type="GO" id="GO:0005524">
    <property type="term" value="F:ATP binding"/>
    <property type="evidence" value="ECO:0007669"/>
    <property type="project" value="UniProtKB-UniRule"/>
</dbReference>
<proteinExistence type="predicted"/>
<dbReference type="AlphaFoldDB" id="A0A5J6N582"/>
<dbReference type="OrthoDB" id="9807426at2"/>
<dbReference type="GO" id="GO:0006099">
    <property type="term" value="P:tricarboxylic acid cycle"/>
    <property type="evidence" value="ECO:0007669"/>
    <property type="project" value="UniProtKB-KW"/>
</dbReference>
<reference evidence="4 5" key="1">
    <citation type="submission" date="2019-08" db="EMBL/GenBank/DDBJ databases">
        <title>Hyperibacter terrae gen. nov., sp. nov. and Hyperibacter viscosus sp. nov., two new members in the family Rhodospirillaceae isolated from the rhizosphere of Hypericum perforatum.</title>
        <authorList>
            <person name="Noviana Z."/>
        </authorList>
    </citation>
    <scope>NUCLEOTIDE SEQUENCE [LARGE SCALE GENOMIC DNA]</scope>
    <source>
        <strain evidence="4 5">R5959</strain>
    </source>
</reference>
<dbReference type="Gene3D" id="3.30.1490.20">
    <property type="entry name" value="ATP-grasp fold, A domain"/>
    <property type="match status" value="1"/>
</dbReference>
<keyword evidence="2" id="KW-0547">Nucleotide-binding</keyword>
<dbReference type="GO" id="GO:0046872">
    <property type="term" value="F:metal ion binding"/>
    <property type="evidence" value="ECO:0007669"/>
    <property type="project" value="InterPro"/>
</dbReference>
<evidence type="ECO:0000256" key="1">
    <source>
        <dbReference type="ARBA" id="ARBA00022532"/>
    </source>
</evidence>
<dbReference type="Pfam" id="PF13607">
    <property type="entry name" value="Succ_CoA_lig"/>
    <property type="match status" value="1"/>
</dbReference>
<organism evidence="4 5">
    <name type="scientific">Hypericibacter adhaerens</name>
    <dbReference type="NCBI Taxonomy" id="2602016"/>
    <lineage>
        <taxon>Bacteria</taxon>
        <taxon>Pseudomonadati</taxon>
        <taxon>Pseudomonadota</taxon>
        <taxon>Alphaproteobacteria</taxon>
        <taxon>Rhodospirillales</taxon>
        <taxon>Dongiaceae</taxon>
        <taxon>Hypericibacter</taxon>
    </lineage>
</organism>
<name>A0A5J6N582_9PROT</name>
<dbReference type="InterPro" id="IPR003781">
    <property type="entry name" value="CoA-bd"/>
</dbReference>
<dbReference type="EMBL" id="CP042582">
    <property type="protein sequence ID" value="QEX24607.1"/>
    <property type="molecule type" value="Genomic_DNA"/>
</dbReference>
<dbReference type="InterPro" id="IPR016102">
    <property type="entry name" value="Succinyl-CoA_synth-like"/>
</dbReference>
<dbReference type="RefSeq" id="WP_151119870.1">
    <property type="nucleotide sequence ID" value="NZ_CP042582.1"/>
</dbReference>
<dbReference type="Proteomes" id="UP000325797">
    <property type="component" value="Chromosome"/>
</dbReference>
<protein>
    <recommendedName>
        <fullName evidence="3">ATP-grasp domain-containing protein</fullName>
    </recommendedName>
</protein>
<sequence length="721" mass="75639">MTSAAPSEPARTGLTGDRRRNLERLFAPRHVAFIGGNEAAEAARQCQKIGFDGPMWAVNPKRRELAGLPCYPSVQDLPEAPDAVFLAVPAPLTVRTLGELAGRGAGGVVCYAAGFKEMGAEGLALERALIEAAGSMAIVGPNCYGVINYVKGVALWPYGQPGSRTERGPAVITQSGMFAINLTFNDRSAAFSHVISSGNQSVLGIEDYIEFLLEDPSVSAVGLHIEMLRDIPRFARVAIRAAAKGIPIVAFKTGASAIGARLTVSHTGSLAGSDEAYNALFHRLAITRVDTPAQLLETLKMFTHGGIPAGRRLGAFTCSGGDAEMVADWAERYGLELPQPGAPTRERLVAQLGSFANVSNPLDYNTAIWGHEDKVEAAHSTFLADGYDATVLIQDFPPLGSDIDRISNTADTRGFLAAARKAKIPAAVCSTLPECLTQDIRDLALASGAAPLQGIRDGLFAFAAAATYGARRERLRAGDAEDRYRLAEPRAIAGSARVLDEWESKRLVAGAGVPVPAGRLCRESEAIAAAEAIGFPVAIKLVSAALPHKTEAGAVRLGLASAAAVAEAVAAIKSSARQHVEGPLPDRFLVERMAAKPVAEMMVGIRRDESFGYVLLVGAGGTGVELARDVATLLLPLTRPDLMEAIAGLKIARILEGYRGGPAGDVEAFGDAVLKLAGLALEKDRSLLEIELNPVMVLPRGRGVVAVDALARSADVAGTTG</sequence>
<evidence type="ECO:0000313" key="5">
    <source>
        <dbReference type="Proteomes" id="UP000325797"/>
    </source>
</evidence>
<accession>A0A5J6N582</accession>
<evidence type="ECO:0000256" key="2">
    <source>
        <dbReference type="PROSITE-ProRule" id="PRU00409"/>
    </source>
</evidence>
<feature type="domain" description="ATP-grasp" evidence="3">
    <location>
        <begin position="505"/>
        <end position="540"/>
    </location>
</feature>
<keyword evidence="2" id="KW-0067">ATP-binding</keyword>
<dbReference type="SUPFAM" id="SSF56059">
    <property type="entry name" value="Glutathione synthetase ATP-binding domain-like"/>
    <property type="match status" value="1"/>
</dbReference>
<dbReference type="Pfam" id="PF13380">
    <property type="entry name" value="CoA_binding_2"/>
    <property type="match status" value="1"/>
</dbReference>